<evidence type="ECO:0000256" key="2">
    <source>
        <dbReference type="SAM" id="Phobius"/>
    </source>
</evidence>
<sequence>MEKNSKFLKILSILLIIILGISILFFGYTTLSIKNIEAIKKDNNTLNEELKIKNIEEEKLSIEYNEKKDKLENSTYEFSSLYGYNLKDKKENILLNTADRLKSENKNILKQIESAVLKYNDYFNGAYYNDESFINLVSDFSSLIDLKSTESLSTDLYRDINFNAFNEISKENGTINYLNSLNRNSKENNILYFSTAMYSIKLNKVLTGSIDIEKNLDSIYAEIINLTDLYSNLERYGLNTGYLTSYRLSELKEEISRLSKEYYMNLGVIEILEIGDNNEKIK</sequence>
<keyword evidence="4" id="KW-1185">Reference proteome</keyword>
<evidence type="ECO:0000256" key="1">
    <source>
        <dbReference type="SAM" id="Coils"/>
    </source>
</evidence>
<reference evidence="3 4" key="1">
    <citation type="submission" date="2021-03" db="EMBL/GenBank/DDBJ databases">
        <title>Genomic Encyclopedia of Type Strains, Phase IV (KMG-IV): sequencing the most valuable type-strain genomes for metagenomic binning, comparative biology and taxonomic classification.</title>
        <authorList>
            <person name="Goeker M."/>
        </authorList>
    </citation>
    <scope>NUCLEOTIDE SEQUENCE [LARGE SCALE GENOMIC DNA]</scope>
    <source>
        <strain evidence="3 4">DSM 27563</strain>
    </source>
</reference>
<comment type="caution">
    <text evidence="3">The sequence shown here is derived from an EMBL/GenBank/DDBJ whole genome shotgun (WGS) entry which is preliminary data.</text>
</comment>
<protein>
    <submittedName>
        <fullName evidence="3">Uncharacterized protein</fullName>
    </submittedName>
</protein>
<dbReference type="EMBL" id="JAGGLJ010000005">
    <property type="protein sequence ID" value="MBP2025200.1"/>
    <property type="molecule type" value="Genomic_DNA"/>
</dbReference>
<gene>
    <name evidence="3" type="ORF">J2Z71_000725</name>
</gene>
<name>A0ABS4KCW5_9FIRM</name>
<dbReference type="Proteomes" id="UP001519306">
    <property type="component" value="Unassembled WGS sequence"/>
</dbReference>
<keyword evidence="1" id="KW-0175">Coiled coil</keyword>
<evidence type="ECO:0000313" key="3">
    <source>
        <dbReference type="EMBL" id="MBP2025200.1"/>
    </source>
</evidence>
<feature type="coiled-coil region" evidence="1">
    <location>
        <begin position="36"/>
        <end position="63"/>
    </location>
</feature>
<keyword evidence="2" id="KW-0472">Membrane</keyword>
<evidence type="ECO:0000313" key="4">
    <source>
        <dbReference type="Proteomes" id="UP001519306"/>
    </source>
</evidence>
<organism evidence="3 4">
    <name type="scientific">Peptoniphilus stercorisuis</name>
    <dbReference type="NCBI Taxonomy" id="1436965"/>
    <lineage>
        <taxon>Bacteria</taxon>
        <taxon>Bacillati</taxon>
        <taxon>Bacillota</taxon>
        <taxon>Tissierellia</taxon>
        <taxon>Tissierellales</taxon>
        <taxon>Peptoniphilaceae</taxon>
        <taxon>Peptoniphilus</taxon>
    </lineage>
</organism>
<keyword evidence="2" id="KW-1133">Transmembrane helix</keyword>
<proteinExistence type="predicted"/>
<accession>A0ABS4KCW5</accession>
<feature type="transmembrane region" description="Helical" evidence="2">
    <location>
        <begin position="7"/>
        <end position="28"/>
    </location>
</feature>
<dbReference type="RefSeq" id="WP_210060497.1">
    <property type="nucleotide sequence ID" value="NZ_JAGGLJ010000005.1"/>
</dbReference>
<keyword evidence="2" id="KW-0812">Transmembrane</keyword>